<dbReference type="CDD" id="cd00564">
    <property type="entry name" value="TMP_TenI"/>
    <property type="match status" value="1"/>
</dbReference>
<evidence type="ECO:0000256" key="2">
    <source>
        <dbReference type="ARBA" id="ARBA00022977"/>
    </source>
</evidence>
<keyword evidence="5" id="KW-1185">Reference proteome</keyword>
<dbReference type="SUPFAM" id="SSF51391">
    <property type="entry name" value="Thiamin phosphate synthase"/>
    <property type="match status" value="1"/>
</dbReference>
<name>A0ABU8I2Y2_9SPHI</name>
<dbReference type="Proteomes" id="UP001363035">
    <property type="component" value="Unassembled WGS sequence"/>
</dbReference>
<dbReference type="RefSeq" id="WP_209023112.1">
    <property type="nucleotide sequence ID" value="NZ_JAYLLN010000004.1"/>
</dbReference>
<dbReference type="Gene3D" id="3.20.20.70">
    <property type="entry name" value="Aldolase class I"/>
    <property type="match status" value="1"/>
</dbReference>
<evidence type="ECO:0000256" key="1">
    <source>
        <dbReference type="ARBA" id="ARBA00004948"/>
    </source>
</evidence>
<reference evidence="4 5" key="1">
    <citation type="submission" date="2024-01" db="EMBL/GenBank/DDBJ databases">
        <title>Sphingobacterium tenebrionis sp. nov., a novel endophyte isolated from tenebrio molitor intestines.</title>
        <authorList>
            <person name="Zhang C."/>
        </authorList>
    </citation>
    <scope>NUCLEOTIDE SEQUENCE [LARGE SCALE GENOMIC DNA]</scope>
    <source>
        <strain evidence="4 5">PU5-4</strain>
    </source>
</reference>
<protein>
    <submittedName>
        <fullName evidence="4">Thiamine phosphate synthase</fullName>
    </submittedName>
</protein>
<keyword evidence="2" id="KW-0784">Thiamine biosynthesis</keyword>
<gene>
    <name evidence="4" type="ORF">VJ786_03120</name>
</gene>
<dbReference type="Pfam" id="PF02581">
    <property type="entry name" value="TMP-TENI"/>
    <property type="match status" value="1"/>
</dbReference>
<dbReference type="InterPro" id="IPR036206">
    <property type="entry name" value="ThiamineP_synth_sf"/>
</dbReference>
<dbReference type="EMBL" id="JAYLLN010000004">
    <property type="protein sequence ID" value="MEI5983888.1"/>
    <property type="molecule type" value="Genomic_DNA"/>
</dbReference>
<dbReference type="InterPro" id="IPR022998">
    <property type="entry name" value="ThiamineP_synth_TenI"/>
</dbReference>
<accession>A0ABU8I2Y2</accession>
<feature type="domain" description="Thiamine phosphate synthase/TenI" evidence="3">
    <location>
        <begin position="17"/>
        <end position="191"/>
    </location>
</feature>
<dbReference type="InterPro" id="IPR013785">
    <property type="entry name" value="Aldolase_TIM"/>
</dbReference>
<evidence type="ECO:0000259" key="3">
    <source>
        <dbReference type="Pfam" id="PF02581"/>
    </source>
</evidence>
<dbReference type="PANTHER" id="PTHR20857:SF15">
    <property type="entry name" value="THIAMINE-PHOSPHATE SYNTHASE"/>
    <property type="match status" value="1"/>
</dbReference>
<evidence type="ECO:0000313" key="4">
    <source>
        <dbReference type="EMBL" id="MEI5983888.1"/>
    </source>
</evidence>
<proteinExistence type="predicted"/>
<sequence length="206" mass="23031">MKKGKSIPRLQYISQGLTETDQLTGIQRVLDAGIKWVQVRWKEADLAELKNLLEIVKPLCQSYNAYLCINDQVALAKEFEADALHLGLNDSPIIQARAILGSDTLIGGTANTFQDVKQRIEEKVDYIGLGPLRFTSTKKSLSPILGYQGYEEIFENLRLHELSCPPIFAIGGVEWEDTDILQHLGLYGFAASKLFLKEPIPSELIL</sequence>
<comment type="caution">
    <text evidence="4">The sequence shown here is derived from an EMBL/GenBank/DDBJ whole genome shotgun (WGS) entry which is preliminary data.</text>
</comment>
<comment type="pathway">
    <text evidence="1">Cofactor biosynthesis; thiamine diphosphate biosynthesis.</text>
</comment>
<evidence type="ECO:0000313" key="5">
    <source>
        <dbReference type="Proteomes" id="UP001363035"/>
    </source>
</evidence>
<organism evidence="4 5">
    <name type="scientific">Sphingobacterium tenebrionis</name>
    <dbReference type="NCBI Taxonomy" id="3111775"/>
    <lineage>
        <taxon>Bacteria</taxon>
        <taxon>Pseudomonadati</taxon>
        <taxon>Bacteroidota</taxon>
        <taxon>Sphingobacteriia</taxon>
        <taxon>Sphingobacteriales</taxon>
        <taxon>Sphingobacteriaceae</taxon>
        <taxon>Sphingobacterium</taxon>
    </lineage>
</organism>
<dbReference type="PANTHER" id="PTHR20857">
    <property type="entry name" value="THIAMINE-PHOSPHATE PYROPHOSPHORYLASE"/>
    <property type="match status" value="1"/>
</dbReference>